<organism evidence="2 3">
    <name type="scientific">Anaeramoeba flamelloides</name>
    <dbReference type="NCBI Taxonomy" id="1746091"/>
    <lineage>
        <taxon>Eukaryota</taxon>
        <taxon>Metamonada</taxon>
        <taxon>Anaeramoebidae</taxon>
        <taxon>Anaeramoeba</taxon>
    </lineage>
</organism>
<evidence type="ECO:0000313" key="2">
    <source>
        <dbReference type="EMBL" id="KAJ3439910.1"/>
    </source>
</evidence>
<feature type="compositionally biased region" description="Basic residues" evidence="1">
    <location>
        <begin position="152"/>
        <end position="166"/>
    </location>
</feature>
<comment type="caution">
    <text evidence="2">The sequence shown here is derived from an EMBL/GenBank/DDBJ whole genome shotgun (WGS) entry which is preliminary data.</text>
</comment>
<evidence type="ECO:0000256" key="1">
    <source>
        <dbReference type="SAM" id="MobiDB-lite"/>
    </source>
</evidence>
<feature type="region of interest" description="Disordered" evidence="1">
    <location>
        <begin position="438"/>
        <end position="469"/>
    </location>
</feature>
<name>A0AAV7ZFC4_9EUKA</name>
<proteinExistence type="predicted"/>
<protein>
    <submittedName>
        <fullName evidence="2">Myb-like protein x</fullName>
    </submittedName>
</protein>
<feature type="region of interest" description="Disordered" evidence="1">
    <location>
        <begin position="146"/>
        <end position="172"/>
    </location>
</feature>
<sequence length="913" mass="107056">MTNLINSKKENPVGQVPVSQILKRKRNNYQKQKKNKKKGFTFEFLSLHELILPEEIYSTQQSFSSLLNKSVESQLSQWEIAANICNQTFMKLLKDAIIKKYCYSRNSRLLFDAVCLKYLISKPKSAELFIGPLGEEIDQGIKEKEKEMEKRKSIKTKQRSKQKKNNPVRYSERAPPFSDILSQFVTLRNRPNTNLLILLEHILKASMKWPIALRSFLTDLLVQAPDLTRKRFYFQNGSENYCLLISDEYVRYQTFQLFTTLLLSLINTFLKENNQKLKEFIIQYLTKFLSKENKNNIIQSKRNLITRLIEDEEEEEEEDEESHDGIDDKANVYGYKKNKLEILATSKNQQEKMKETEIEMKMGIEQKKEKEKEKQKIIRIKNKENLKLNLIESIIQRSIKNKIHYSRNNYQKNSNNQTKESFILQEIIFPTVIKSVSNKKKKYNKNKNKNKNKNNNNNNNNNNNDNGNDRSFSKILFERILNNKTNCSTLFSTELETKRIFKLFAQYPIATKIWLNSWNRHSKSAQSLQEPMNEKLYPQQQQQQQQQSNEKVLQEQHFSKDPILVLKILKSGHKLIGYENTLLNFFQTFLKNFDFKKNSHYILIFLETLLSKKCKQQQLLLCFFSIALTQIPKLIQEIVANITSVSFVSKPYEIGILISKLRFIIEQEPSENTLIIGSTRVISLLINILEQRSCSETVTDTLILIKYFILHVLDCKKPIHLELVIIILAKVLKMIDLSQVDVADRGIANSLFEKILEKTQNIESPAFVKKLLYLFWNRKKINLHSIELIVKNYARVSVGGICEWFLLKKIRLCSKNDYIKFSLLEIIVKYFPKSVPEKNILNRIITLKILERKKDALAFLKFLLACLSDRLDIIENYYKILKTAASFKNKNSSSSQISDLARAILENLNNKKK</sequence>
<accession>A0AAV7ZFC4</accession>
<feature type="compositionally biased region" description="Low complexity" evidence="1">
    <location>
        <begin position="453"/>
        <end position="466"/>
    </location>
</feature>
<evidence type="ECO:0000313" key="3">
    <source>
        <dbReference type="Proteomes" id="UP001146793"/>
    </source>
</evidence>
<feature type="compositionally biased region" description="Basic residues" evidence="1">
    <location>
        <begin position="438"/>
        <end position="452"/>
    </location>
</feature>
<dbReference type="AlphaFoldDB" id="A0AAV7ZFC4"/>
<reference evidence="2" key="1">
    <citation type="submission" date="2022-08" db="EMBL/GenBank/DDBJ databases">
        <title>Novel sulphate-reducing endosymbionts in the free-living metamonad Anaeramoeba.</title>
        <authorList>
            <person name="Jerlstrom-Hultqvist J."/>
            <person name="Cepicka I."/>
            <person name="Gallot-Lavallee L."/>
            <person name="Salas-Leiva D."/>
            <person name="Curtis B.A."/>
            <person name="Zahonova K."/>
            <person name="Pipaliya S."/>
            <person name="Dacks J."/>
            <person name="Roger A.J."/>
        </authorList>
    </citation>
    <scope>NUCLEOTIDE SEQUENCE</scope>
    <source>
        <strain evidence="2">Busselton2</strain>
    </source>
</reference>
<gene>
    <name evidence="2" type="ORF">M0812_15950</name>
</gene>
<dbReference type="EMBL" id="JANTQA010000032">
    <property type="protein sequence ID" value="KAJ3439910.1"/>
    <property type="molecule type" value="Genomic_DNA"/>
</dbReference>
<dbReference type="Proteomes" id="UP001146793">
    <property type="component" value="Unassembled WGS sequence"/>
</dbReference>
<feature type="region of interest" description="Disordered" evidence="1">
    <location>
        <begin position="527"/>
        <end position="552"/>
    </location>
</feature>